<reference evidence="2" key="1">
    <citation type="journal article" date="2014" name="Science">
        <title>Ancient hybridizations among the ancestral genomes of bread wheat.</title>
        <authorList>
            <consortium name="International Wheat Genome Sequencing Consortium,"/>
            <person name="Marcussen T."/>
            <person name="Sandve S.R."/>
            <person name="Heier L."/>
            <person name="Spannagl M."/>
            <person name="Pfeifer M."/>
            <person name="Jakobsen K.S."/>
            <person name="Wulff B.B."/>
            <person name="Steuernagel B."/>
            <person name="Mayer K.F."/>
            <person name="Olsen O.A."/>
        </authorList>
    </citation>
    <scope>NUCLEOTIDE SEQUENCE [LARGE SCALE GENOMIC DNA]</scope>
    <source>
        <strain evidence="2">cv. AL8/78</strain>
    </source>
</reference>
<accession>A0A453MUA5</accession>
<keyword evidence="2" id="KW-1185">Reference proteome</keyword>
<evidence type="ECO:0000313" key="1">
    <source>
        <dbReference type="EnsemblPlants" id="AET6Gv20077900.44"/>
    </source>
</evidence>
<protein>
    <submittedName>
        <fullName evidence="1">Uncharacterized protein</fullName>
    </submittedName>
</protein>
<reference evidence="1" key="4">
    <citation type="submission" date="2019-03" db="UniProtKB">
        <authorList>
            <consortium name="EnsemblPlants"/>
        </authorList>
    </citation>
    <scope>IDENTIFICATION</scope>
</reference>
<dbReference type="Proteomes" id="UP000015105">
    <property type="component" value="Chromosome 6D"/>
</dbReference>
<evidence type="ECO:0000313" key="2">
    <source>
        <dbReference type="Proteomes" id="UP000015105"/>
    </source>
</evidence>
<reference evidence="1" key="5">
    <citation type="journal article" date="2021" name="G3 (Bethesda)">
        <title>Aegilops tauschii genome assembly Aet v5.0 features greater sequence contiguity and improved annotation.</title>
        <authorList>
            <person name="Wang L."/>
            <person name="Zhu T."/>
            <person name="Rodriguez J.C."/>
            <person name="Deal K.R."/>
            <person name="Dubcovsky J."/>
            <person name="McGuire P.E."/>
            <person name="Lux T."/>
            <person name="Spannagl M."/>
            <person name="Mayer K.F.X."/>
            <person name="Baldrich P."/>
            <person name="Meyers B.C."/>
            <person name="Huo N."/>
            <person name="Gu Y.Q."/>
            <person name="Zhou H."/>
            <person name="Devos K.M."/>
            <person name="Bennetzen J.L."/>
            <person name="Unver T."/>
            <person name="Budak H."/>
            <person name="Gulick P.J."/>
            <person name="Galiba G."/>
            <person name="Kalapos B."/>
            <person name="Nelson D.R."/>
            <person name="Li P."/>
            <person name="You F.M."/>
            <person name="Luo M.C."/>
            <person name="Dvorak J."/>
        </authorList>
    </citation>
    <scope>NUCLEOTIDE SEQUENCE [LARGE SCALE GENOMIC DNA]</scope>
    <source>
        <strain evidence="1">cv. AL8/78</strain>
    </source>
</reference>
<name>A0A453MUA5_AEGTS</name>
<organism evidence="1 2">
    <name type="scientific">Aegilops tauschii subsp. strangulata</name>
    <name type="common">Goatgrass</name>
    <dbReference type="NCBI Taxonomy" id="200361"/>
    <lineage>
        <taxon>Eukaryota</taxon>
        <taxon>Viridiplantae</taxon>
        <taxon>Streptophyta</taxon>
        <taxon>Embryophyta</taxon>
        <taxon>Tracheophyta</taxon>
        <taxon>Spermatophyta</taxon>
        <taxon>Magnoliopsida</taxon>
        <taxon>Liliopsida</taxon>
        <taxon>Poales</taxon>
        <taxon>Poaceae</taxon>
        <taxon>BOP clade</taxon>
        <taxon>Pooideae</taxon>
        <taxon>Triticodae</taxon>
        <taxon>Triticeae</taxon>
        <taxon>Triticinae</taxon>
        <taxon>Aegilops</taxon>
    </lineage>
</organism>
<proteinExistence type="predicted"/>
<dbReference type="Gramene" id="AET6Gv20077900.44">
    <property type="protein sequence ID" value="AET6Gv20077900.44"/>
    <property type="gene ID" value="AET6Gv20077900"/>
</dbReference>
<reference evidence="2" key="2">
    <citation type="journal article" date="2017" name="Nat. Plants">
        <title>The Aegilops tauschii genome reveals multiple impacts of transposons.</title>
        <authorList>
            <person name="Zhao G."/>
            <person name="Zou C."/>
            <person name="Li K."/>
            <person name="Wang K."/>
            <person name="Li T."/>
            <person name="Gao L."/>
            <person name="Zhang X."/>
            <person name="Wang H."/>
            <person name="Yang Z."/>
            <person name="Liu X."/>
            <person name="Jiang W."/>
            <person name="Mao L."/>
            <person name="Kong X."/>
            <person name="Jiao Y."/>
            <person name="Jia J."/>
        </authorList>
    </citation>
    <scope>NUCLEOTIDE SEQUENCE [LARGE SCALE GENOMIC DNA]</scope>
    <source>
        <strain evidence="2">cv. AL8/78</strain>
    </source>
</reference>
<sequence>LGPDSVSPLELDMPSMDDYLQLQQDSADCRVHAKRGCTTDPQSIAWEGKKNKDQ</sequence>
<reference evidence="1" key="3">
    <citation type="journal article" date="2017" name="Nature">
        <title>Genome sequence of the progenitor of the wheat D genome Aegilops tauschii.</title>
        <authorList>
            <person name="Luo M.C."/>
            <person name="Gu Y.Q."/>
            <person name="Puiu D."/>
            <person name="Wang H."/>
            <person name="Twardziok S.O."/>
            <person name="Deal K.R."/>
            <person name="Huo N."/>
            <person name="Zhu T."/>
            <person name="Wang L."/>
            <person name="Wang Y."/>
            <person name="McGuire P.E."/>
            <person name="Liu S."/>
            <person name="Long H."/>
            <person name="Ramasamy R.K."/>
            <person name="Rodriguez J.C."/>
            <person name="Van S.L."/>
            <person name="Yuan L."/>
            <person name="Wang Z."/>
            <person name="Xia Z."/>
            <person name="Xiao L."/>
            <person name="Anderson O.D."/>
            <person name="Ouyang S."/>
            <person name="Liang Y."/>
            <person name="Zimin A.V."/>
            <person name="Pertea G."/>
            <person name="Qi P."/>
            <person name="Bennetzen J.L."/>
            <person name="Dai X."/>
            <person name="Dawson M.W."/>
            <person name="Muller H.G."/>
            <person name="Kugler K."/>
            <person name="Rivarola-Duarte L."/>
            <person name="Spannagl M."/>
            <person name="Mayer K.F.X."/>
            <person name="Lu F.H."/>
            <person name="Bevan M.W."/>
            <person name="Leroy P."/>
            <person name="Li P."/>
            <person name="You F.M."/>
            <person name="Sun Q."/>
            <person name="Liu Z."/>
            <person name="Lyons E."/>
            <person name="Wicker T."/>
            <person name="Salzberg S.L."/>
            <person name="Devos K.M."/>
            <person name="Dvorak J."/>
        </authorList>
    </citation>
    <scope>NUCLEOTIDE SEQUENCE [LARGE SCALE GENOMIC DNA]</scope>
    <source>
        <strain evidence="1">cv. AL8/78</strain>
    </source>
</reference>
<dbReference type="EnsemblPlants" id="AET6Gv20077900.44">
    <property type="protein sequence ID" value="AET6Gv20077900.44"/>
    <property type="gene ID" value="AET6Gv20077900"/>
</dbReference>
<dbReference type="AlphaFoldDB" id="A0A453MUA5"/>